<feature type="repeat" description="PPR" evidence="3">
    <location>
        <begin position="317"/>
        <end position="351"/>
    </location>
</feature>
<reference evidence="4 5" key="2">
    <citation type="submission" date="2020-07" db="EMBL/GenBank/DDBJ databases">
        <title>Genome assembly of wild tea tree DASZ reveals pedigree and selection history of tea varieties.</title>
        <authorList>
            <person name="Zhang W."/>
        </authorList>
    </citation>
    <scope>NUCLEOTIDE SEQUENCE [LARGE SCALE GENOMIC DNA]</scope>
    <source>
        <strain evidence="5">cv. G240</strain>
        <tissue evidence="4">Leaf</tissue>
    </source>
</reference>
<dbReference type="Proteomes" id="UP000593564">
    <property type="component" value="Unassembled WGS sequence"/>
</dbReference>
<evidence type="ECO:0000313" key="5">
    <source>
        <dbReference type="Proteomes" id="UP000593564"/>
    </source>
</evidence>
<proteinExistence type="inferred from homology"/>
<comment type="similarity">
    <text evidence="1">Belongs to the PPR family. P subfamily.</text>
</comment>
<dbReference type="PROSITE" id="PS51375">
    <property type="entry name" value="PPR"/>
    <property type="match status" value="9"/>
</dbReference>
<dbReference type="PANTHER" id="PTHR47938:SF35">
    <property type="entry name" value="PENTATRICOPEPTIDE REPEAT-CONTAINING PROTEIN 4, MITOCHONDRIAL-RELATED"/>
    <property type="match status" value="1"/>
</dbReference>
<dbReference type="NCBIfam" id="TIGR00756">
    <property type="entry name" value="PPR"/>
    <property type="match status" value="6"/>
</dbReference>
<feature type="repeat" description="PPR" evidence="3">
    <location>
        <begin position="611"/>
        <end position="645"/>
    </location>
</feature>
<accession>A0A7J7HSA0</accession>
<feature type="repeat" description="PPR" evidence="3">
    <location>
        <begin position="282"/>
        <end position="316"/>
    </location>
</feature>
<dbReference type="AlphaFoldDB" id="A0A7J7HSA0"/>
<dbReference type="Pfam" id="PF13041">
    <property type="entry name" value="PPR_2"/>
    <property type="match status" value="4"/>
</dbReference>
<sequence length="818" mass="93161">MKKLDSSSQLWGHYSLSAYTCSVHITGACIPNPFSKFKGIRVSRSDTELSDISGSSQTDHSFNCSNKYLGNKSLVLEDSNFNGRQFRRRGRSVWKKSRGVKNVGSDDLREREEEKKPVIVDETTSANFVSGVENALDVDSYAIEPDLSLEHCNLILKRLERHSDSKALRFFEWMRSNGKLKQNLTAYNLALRVVGRKEDWSVADALIREMTTDSGCELNFQIFNTLIYACFKQGHVGLGAKWFRLMLENGVCPNEATFGMLMSLYQKEEIIWFLREDEVILNMENWLVLLNAYSQQGKLEEAELVLVSMQEAGFPPNIIAYNTLITGYGKICKMDAAQRLFQNLGAVQIEPDETTYRSMIEGWGRANSYKEANWYYRELKQAGFQPNSSNMYTMINLQANHEDEEAASTTLEDMMMMGCQYSSVLGILLQAYERAGRFDKVPRVVKDLGHLENAVKIYAHMPKSDDKPNLHIICTMMGIYSVMNLFTEAENLYLKLKSAGVALDMIAFSIVVRMYVKAGRINDACSVLDTMEKQKNIVPDIYLLRDMLRIYQQCGMLDKLADLYYYKIVKTGVSWDQEMYNCVINCCAYALPVDELSRIFDEMLQRGFAPNTITFNVMLNVYGKSRLFKKVRKVFWMARKRGLVDVISYNTIVAAYGQNKCLKNMSSTVRKMQFNGFSVSLEAYNCMLDAYGKNGQMKNFTSVLQRMRESGCASDHYTYNIMINIYGEQGWIEDIAGVLMELKATTGLGPDLCSYNTLIKAYGIAGLVEDAVALVKEMRESGIEPDGITYTNLITALRRNDKFLEAVKWSLWMKQMGL</sequence>
<evidence type="ECO:0008006" key="6">
    <source>
        <dbReference type="Google" id="ProtNLM"/>
    </source>
</evidence>
<evidence type="ECO:0000313" key="4">
    <source>
        <dbReference type="EMBL" id="KAF5954898.1"/>
    </source>
</evidence>
<evidence type="ECO:0000256" key="3">
    <source>
        <dbReference type="PROSITE-ProRule" id="PRU00708"/>
    </source>
</evidence>
<feature type="repeat" description="PPR" evidence="3">
    <location>
        <begin position="680"/>
        <end position="714"/>
    </location>
</feature>
<dbReference type="EMBL" id="JACBKZ010000003">
    <property type="protein sequence ID" value="KAF5954898.1"/>
    <property type="molecule type" value="Genomic_DNA"/>
</dbReference>
<keyword evidence="5" id="KW-1185">Reference proteome</keyword>
<dbReference type="PROSITE" id="PS51257">
    <property type="entry name" value="PROKAR_LIPOPROTEIN"/>
    <property type="match status" value="1"/>
</dbReference>
<dbReference type="Pfam" id="PF13812">
    <property type="entry name" value="PPR_3"/>
    <property type="match status" value="1"/>
</dbReference>
<dbReference type="Pfam" id="PF01535">
    <property type="entry name" value="PPR"/>
    <property type="match status" value="3"/>
</dbReference>
<dbReference type="FunFam" id="1.25.40.10:FF:003613">
    <property type="entry name" value="Pentatricopeptide repeat-containing protein At3g23020"/>
    <property type="match status" value="1"/>
</dbReference>
<keyword evidence="2" id="KW-0677">Repeat</keyword>
<dbReference type="Gene3D" id="1.25.40.10">
    <property type="entry name" value="Tetratricopeptide repeat domain"/>
    <property type="match status" value="5"/>
</dbReference>
<protein>
    <recommendedName>
        <fullName evidence="6">Pentacotripeptide-repeat region of PRORP domain-containing protein</fullName>
    </recommendedName>
</protein>
<evidence type="ECO:0000256" key="2">
    <source>
        <dbReference type="ARBA" id="ARBA00022737"/>
    </source>
</evidence>
<feature type="repeat" description="PPR" evidence="3">
    <location>
        <begin position="504"/>
        <end position="538"/>
    </location>
</feature>
<feature type="repeat" description="PPR" evidence="3">
    <location>
        <begin position="576"/>
        <end position="610"/>
    </location>
</feature>
<feature type="repeat" description="PPR" evidence="3">
    <location>
        <begin position="219"/>
        <end position="253"/>
    </location>
</feature>
<evidence type="ECO:0000256" key="1">
    <source>
        <dbReference type="ARBA" id="ARBA00007626"/>
    </source>
</evidence>
<dbReference type="PANTHER" id="PTHR47938">
    <property type="entry name" value="RESPIRATORY COMPLEX I CHAPERONE (CIA84), PUTATIVE (AFU_ORTHOLOGUE AFUA_2G06020)-RELATED"/>
    <property type="match status" value="1"/>
</dbReference>
<organism evidence="4 5">
    <name type="scientific">Camellia sinensis</name>
    <name type="common">Tea plant</name>
    <name type="synonym">Thea sinensis</name>
    <dbReference type="NCBI Taxonomy" id="4442"/>
    <lineage>
        <taxon>Eukaryota</taxon>
        <taxon>Viridiplantae</taxon>
        <taxon>Streptophyta</taxon>
        <taxon>Embryophyta</taxon>
        <taxon>Tracheophyta</taxon>
        <taxon>Spermatophyta</taxon>
        <taxon>Magnoliopsida</taxon>
        <taxon>eudicotyledons</taxon>
        <taxon>Gunneridae</taxon>
        <taxon>Pentapetalae</taxon>
        <taxon>asterids</taxon>
        <taxon>Ericales</taxon>
        <taxon>Theaceae</taxon>
        <taxon>Camellia</taxon>
    </lineage>
</organism>
<dbReference type="InterPro" id="IPR002885">
    <property type="entry name" value="PPR_rpt"/>
</dbReference>
<gene>
    <name evidence="4" type="ORF">HYC85_007754</name>
</gene>
<comment type="caution">
    <text evidence="4">The sequence shown here is derived from an EMBL/GenBank/DDBJ whole genome shotgun (WGS) entry which is preliminary data.</text>
</comment>
<dbReference type="InterPro" id="IPR011990">
    <property type="entry name" value="TPR-like_helical_dom_sf"/>
</dbReference>
<name>A0A7J7HSA0_CAMSI</name>
<dbReference type="GO" id="GO:0003729">
    <property type="term" value="F:mRNA binding"/>
    <property type="evidence" value="ECO:0007669"/>
    <property type="project" value="TreeGrafter"/>
</dbReference>
<feature type="repeat" description="PPR" evidence="3">
    <location>
        <begin position="352"/>
        <end position="386"/>
    </location>
</feature>
<feature type="repeat" description="PPR" evidence="3">
    <location>
        <begin position="751"/>
        <end position="785"/>
    </location>
</feature>
<reference evidence="5" key="1">
    <citation type="journal article" date="2020" name="Nat. Commun.">
        <title>Genome assembly of wild tea tree DASZ reveals pedigree and selection history of tea varieties.</title>
        <authorList>
            <person name="Zhang W."/>
            <person name="Zhang Y."/>
            <person name="Qiu H."/>
            <person name="Guo Y."/>
            <person name="Wan H."/>
            <person name="Zhang X."/>
            <person name="Scossa F."/>
            <person name="Alseekh S."/>
            <person name="Zhang Q."/>
            <person name="Wang P."/>
            <person name="Xu L."/>
            <person name="Schmidt M.H."/>
            <person name="Jia X."/>
            <person name="Li D."/>
            <person name="Zhu A."/>
            <person name="Guo F."/>
            <person name="Chen W."/>
            <person name="Ni D."/>
            <person name="Usadel B."/>
            <person name="Fernie A.R."/>
            <person name="Wen W."/>
        </authorList>
    </citation>
    <scope>NUCLEOTIDE SEQUENCE [LARGE SCALE GENOMIC DNA]</scope>
    <source>
        <strain evidence="5">cv. G240</strain>
    </source>
</reference>